<evidence type="ECO:0000256" key="3">
    <source>
        <dbReference type="ARBA" id="ARBA00010015"/>
    </source>
</evidence>
<protein>
    <recommendedName>
        <fullName evidence="4 16">Crossover junction endonuclease MUS81</fullName>
        <ecNumber evidence="16">3.1.22.-</ecNumber>
    </recommendedName>
</protein>
<evidence type="ECO:0000313" key="20">
    <source>
        <dbReference type="Proteomes" id="UP000812966"/>
    </source>
</evidence>
<evidence type="ECO:0000256" key="16">
    <source>
        <dbReference type="RuleBase" id="RU369042"/>
    </source>
</evidence>
<dbReference type="GO" id="GO:0046872">
    <property type="term" value="F:metal ion binding"/>
    <property type="evidence" value="ECO:0007669"/>
    <property type="project" value="UniProtKB-UniRule"/>
</dbReference>
<keyword evidence="10 16" id="KW-0460">Magnesium</keyword>
<comment type="caution">
    <text evidence="19">The sequence shown here is derived from an EMBL/GenBank/DDBJ whole genome shotgun (WGS) entry which is preliminary data.</text>
</comment>
<keyword evidence="7 16" id="KW-0255">Endonuclease</keyword>
<dbReference type="GO" id="GO:0006308">
    <property type="term" value="P:DNA catabolic process"/>
    <property type="evidence" value="ECO:0007669"/>
    <property type="project" value="UniProtKB-UniRule"/>
</dbReference>
<keyword evidence="12 16" id="KW-0234">DNA repair</keyword>
<dbReference type="SMART" id="SM00891">
    <property type="entry name" value="ERCC4"/>
    <property type="match status" value="1"/>
</dbReference>
<dbReference type="CDD" id="cd20074">
    <property type="entry name" value="XPF_nuclease_Mus81"/>
    <property type="match status" value="1"/>
</dbReference>
<keyword evidence="14" id="KW-0469">Meiosis</keyword>
<dbReference type="InterPro" id="IPR027421">
    <property type="entry name" value="DNA_pol_lamdba_lyase_dom_sf"/>
</dbReference>
<keyword evidence="11 16" id="KW-0233">DNA recombination</keyword>
<evidence type="ECO:0000256" key="8">
    <source>
        <dbReference type="ARBA" id="ARBA00022763"/>
    </source>
</evidence>
<evidence type="ECO:0000259" key="18">
    <source>
        <dbReference type="SMART" id="SM00891"/>
    </source>
</evidence>
<evidence type="ECO:0000256" key="15">
    <source>
        <dbReference type="ARBA" id="ARBA00058015"/>
    </source>
</evidence>
<dbReference type="InterPro" id="IPR011335">
    <property type="entry name" value="Restrct_endonuc-II-like"/>
</dbReference>
<dbReference type="InterPro" id="IPR010996">
    <property type="entry name" value="HHH_MUS81"/>
</dbReference>
<dbReference type="Gene3D" id="3.40.50.10130">
    <property type="match status" value="1"/>
</dbReference>
<dbReference type="FunFam" id="3.40.50.10130:FF:000005">
    <property type="entry name" value="crossover junction endonuclease MUS81 isoform X1"/>
    <property type="match status" value="1"/>
</dbReference>
<keyword evidence="20" id="KW-1185">Reference proteome</keyword>
<reference evidence="19" key="1">
    <citation type="submission" date="2020-04" db="EMBL/GenBank/DDBJ databases">
        <title>Analysis of mating type loci in Filobasidium floriforme.</title>
        <authorList>
            <person name="Nowrousian M."/>
        </authorList>
    </citation>
    <scope>NUCLEOTIDE SEQUENCE</scope>
    <source>
        <strain evidence="19">CBS 6242</strain>
    </source>
</reference>
<dbReference type="InterPro" id="IPR047417">
    <property type="entry name" value="WHD_MUS81"/>
</dbReference>
<dbReference type="CDD" id="cd21036">
    <property type="entry name" value="WH_MUS81"/>
    <property type="match status" value="1"/>
</dbReference>
<evidence type="ECO:0000256" key="5">
    <source>
        <dbReference type="ARBA" id="ARBA00022722"/>
    </source>
</evidence>
<feature type="region of interest" description="Disordered" evidence="17">
    <location>
        <begin position="80"/>
        <end position="165"/>
    </location>
</feature>
<sequence length="916" mass="101233">MPRKPVCGNPLFLQWAEAIQQEAEIKQWKAANTYRKACNSIRSCPLPFTKPQELITLANVGPTMVKMLEQRQKEHYINLGVPFPHGRNEEADTASISPSGEEKDEEEEEFVPRPRLSTTAPTTVPEKSQAVKRKGRPPQEQGSGPEDGPSSTTHKKKKTKTLQAKTPKLYVPKARSGGYAILLSLLSNLAEDYQQPLELPPPDLEDPEDIASFEDAQQDRLNIALQNAQLTKQDVIAAAKKHCDSDFEKSETGGHYTAWSSMKTLLGRGLVCTRGNPARFWLTRDGWASALALKEALGPVDQTRKAGRGAKAAADNSVARGSAVARTASDSMRPAVLNPPTLVREGNPLLFSYLGPGDVPVEHLIDAQRSEDAELFLPVRKIRVRAENLVHPQASRLRNLVQARDTSSGMQFDGWILEANAPQACEGFLGQARTQGAPGGMGPVAVISVATAAALTIENADMEVPHPSSSVYADDGFDALISTYVAQTEQLSSVSKNIAGLDTAAGEELESESSAEDFPLAPLRVPRPQKHLDQVSRTASRETGSVIELDIEETETASYNTETQKSGSTGAPRSVGSAILTGPGMVEPIDRPASNDTPSFRSCDAIRYDAESYEIVLVMDTREIKNRRDEEAICKGLRDHGIRVDVRALKLGDITWMARLKAGVKQQLSGDERECMLDYVVERKRLDDLCSSIRDGRYDDQKYRLTNSSIGHVYYVVENWDIERKPDSSLSLQIATAKSQTQIVSGFFLKETHKLSETIDFLRVLTENIVDTLRGQELHVIPTRYISRATYVQLQRQLKVQHPHKPFLISFETFQSINGKNANQTAADVWAKMLLCVKGMSAEKVGAIIKRYPTAFAFWTGFKEKKREWEEEKLRLEGSTGKVRDLELFFADAVQGDGRQKIGDALSRELFSVFCA</sequence>
<evidence type="ECO:0000313" key="19">
    <source>
        <dbReference type="EMBL" id="KAG7562592.1"/>
    </source>
</evidence>
<keyword evidence="9 16" id="KW-0378">Hydrolase</keyword>
<dbReference type="Gene3D" id="1.10.150.670">
    <property type="entry name" value="Crossover junction endonuclease EME1, DNA-binding domain"/>
    <property type="match status" value="1"/>
</dbReference>
<dbReference type="InterPro" id="IPR047416">
    <property type="entry name" value="XPF_nuclease_Mus81"/>
</dbReference>
<dbReference type="InterPro" id="IPR036388">
    <property type="entry name" value="WH-like_DNA-bd_sf"/>
</dbReference>
<comment type="subunit">
    <text evidence="16">Interacts with EME1.</text>
</comment>
<dbReference type="AlphaFoldDB" id="A0A8K0NUF1"/>
<evidence type="ECO:0000256" key="2">
    <source>
        <dbReference type="ARBA" id="ARBA00004123"/>
    </source>
</evidence>
<dbReference type="InterPro" id="IPR033309">
    <property type="entry name" value="Mus81"/>
</dbReference>
<feature type="compositionally biased region" description="Polar residues" evidence="17">
    <location>
        <begin position="116"/>
        <end position="126"/>
    </location>
</feature>
<dbReference type="EC" id="3.1.22.-" evidence="16"/>
<evidence type="ECO:0000256" key="14">
    <source>
        <dbReference type="ARBA" id="ARBA00023254"/>
    </source>
</evidence>
<feature type="domain" description="ERCC4" evidence="18">
    <location>
        <begin position="616"/>
        <end position="721"/>
    </location>
</feature>
<dbReference type="Pfam" id="PF21136">
    <property type="entry name" value="WHD_MUS81"/>
    <property type="match status" value="1"/>
</dbReference>
<keyword evidence="8 16" id="KW-0227">DNA damage</keyword>
<dbReference type="Gene3D" id="1.10.10.10">
    <property type="entry name" value="Winged helix-like DNA-binding domain superfamily/Winged helix DNA-binding domain"/>
    <property type="match status" value="1"/>
</dbReference>
<feature type="region of interest" description="Disordered" evidence="17">
    <location>
        <begin position="552"/>
        <end position="575"/>
    </location>
</feature>
<dbReference type="InterPro" id="IPR006166">
    <property type="entry name" value="ERCC4_domain"/>
</dbReference>
<evidence type="ECO:0000256" key="11">
    <source>
        <dbReference type="ARBA" id="ARBA00023172"/>
    </source>
</evidence>
<keyword evidence="5 16" id="KW-0540">Nuclease</keyword>
<dbReference type="GO" id="GO:0000712">
    <property type="term" value="P:resolution of meiotic recombination intermediates"/>
    <property type="evidence" value="ECO:0007669"/>
    <property type="project" value="TreeGrafter"/>
</dbReference>
<evidence type="ECO:0000256" key="10">
    <source>
        <dbReference type="ARBA" id="ARBA00022842"/>
    </source>
</evidence>
<dbReference type="PANTHER" id="PTHR13451">
    <property type="entry name" value="CLASS II CROSSOVER JUNCTION ENDONUCLEASE MUS81"/>
    <property type="match status" value="1"/>
</dbReference>
<evidence type="ECO:0000256" key="1">
    <source>
        <dbReference type="ARBA" id="ARBA00001946"/>
    </source>
</evidence>
<evidence type="ECO:0000256" key="7">
    <source>
        <dbReference type="ARBA" id="ARBA00022759"/>
    </source>
</evidence>
<comment type="similarity">
    <text evidence="3 16">Belongs to the XPF family.</text>
</comment>
<dbReference type="GO" id="GO:0031573">
    <property type="term" value="P:mitotic intra-S DNA damage checkpoint signaling"/>
    <property type="evidence" value="ECO:0007669"/>
    <property type="project" value="TreeGrafter"/>
</dbReference>
<gene>
    <name evidence="19" type="ORF">FFLO_01965</name>
</gene>
<evidence type="ECO:0000256" key="9">
    <source>
        <dbReference type="ARBA" id="ARBA00022801"/>
    </source>
</evidence>
<evidence type="ECO:0000256" key="13">
    <source>
        <dbReference type="ARBA" id="ARBA00023242"/>
    </source>
</evidence>
<accession>A0A8K0NUF1</accession>
<organism evidence="19 20">
    <name type="scientific">Filobasidium floriforme</name>
    <dbReference type="NCBI Taxonomy" id="5210"/>
    <lineage>
        <taxon>Eukaryota</taxon>
        <taxon>Fungi</taxon>
        <taxon>Dikarya</taxon>
        <taxon>Basidiomycota</taxon>
        <taxon>Agaricomycotina</taxon>
        <taxon>Tremellomycetes</taxon>
        <taxon>Filobasidiales</taxon>
        <taxon>Filobasidiaceae</taxon>
        <taxon>Filobasidium</taxon>
    </lineage>
</organism>
<dbReference type="SUPFAM" id="SSF47802">
    <property type="entry name" value="DNA polymerase beta, N-terminal domain-like"/>
    <property type="match status" value="1"/>
</dbReference>
<evidence type="ECO:0000256" key="6">
    <source>
        <dbReference type="ARBA" id="ARBA00022723"/>
    </source>
</evidence>
<comment type="subcellular location">
    <subcellularLocation>
        <location evidence="2 16">Nucleus</location>
    </subcellularLocation>
</comment>
<dbReference type="EMBL" id="JABELV010000029">
    <property type="protein sequence ID" value="KAG7562592.1"/>
    <property type="molecule type" value="Genomic_DNA"/>
</dbReference>
<dbReference type="SUPFAM" id="SSF52980">
    <property type="entry name" value="Restriction endonuclease-like"/>
    <property type="match status" value="1"/>
</dbReference>
<feature type="compositionally biased region" description="Polar residues" evidence="17">
    <location>
        <begin position="556"/>
        <end position="571"/>
    </location>
</feature>
<comment type="cofactor">
    <cofactor evidence="1 16">
        <name>Mg(2+)</name>
        <dbReference type="ChEBI" id="CHEBI:18420"/>
    </cofactor>
</comment>
<dbReference type="GO" id="GO:0048476">
    <property type="term" value="C:Holliday junction resolvase complex"/>
    <property type="evidence" value="ECO:0007669"/>
    <property type="project" value="UniProtKB-UniRule"/>
</dbReference>
<dbReference type="Pfam" id="PF02732">
    <property type="entry name" value="ERCC4"/>
    <property type="match status" value="1"/>
</dbReference>
<name>A0A8K0NUF1_9TREE</name>
<evidence type="ECO:0000256" key="17">
    <source>
        <dbReference type="SAM" id="MobiDB-lite"/>
    </source>
</evidence>
<dbReference type="PANTHER" id="PTHR13451:SF0">
    <property type="entry name" value="CROSSOVER JUNCTION ENDONUCLEASE MUS81"/>
    <property type="match status" value="1"/>
</dbReference>
<dbReference type="Gene3D" id="1.10.150.110">
    <property type="entry name" value="DNA polymerase beta, N-terminal domain-like"/>
    <property type="match status" value="1"/>
</dbReference>
<dbReference type="Proteomes" id="UP000812966">
    <property type="component" value="Unassembled WGS sequence"/>
</dbReference>
<dbReference type="GO" id="GO:0048257">
    <property type="term" value="F:3'-flap endonuclease activity"/>
    <property type="evidence" value="ECO:0007669"/>
    <property type="project" value="TreeGrafter"/>
</dbReference>
<evidence type="ECO:0000256" key="12">
    <source>
        <dbReference type="ARBA" id="ARBA00023204"/>
    </source>
</evidence>
<dbReference type="GO" id="GO:0008821">
    <property type="term" value="F:crossover junction DNA endonuclease activity"/>
    <property type="evidence" value="ECO:0007669"/>
    <property type="project" value="UniProtKB-UniRule"/>
</dbReference>
<evidence type="ECO:0000256" key="4">
    <source>
        <dbReference type="ARBA" id="ARBA00017114"/>
    </source>
</evidence>
<dbReference type="GO" id="GO:0005634">
    <property type="term" value="C:nucleus"/>
    <property type="evidence" value="ECO:0007669"/>
    <property type="project" value="UniProtKB-SubCell"/>
</dbReference>
<dbReference type="Pfam" id="PF14716">
    <property type="entry name" value="HHH_8"/>
    <property type="match status" value="1"/>
</dbReference>
<dbReference type="InterPro" id="IPR042530">
    <property type="entry name" value="EME1/EME2_C"/>
</dbReference>
<comment type="function">
    <text evidence="15 16">Interacts with EME1 to form a DNA structure-specific endonuclease with substrate preference for branched DNA structures with a 5'-end at the branch nick. Typical substrates include 3'-flap structures, D-loops, replication forks and nicked Holliday junctions. May be required in mitosis for the processing of stalled or collapsed replication fork intermediates. May be required in meiosis for the repair of meiosis-specific double strand breaks subsequent to single-end invasion (SEI).</text>
</comment>
<keyword evidence="13 16" id="KW-0539">Nucleus</keyword>
<dbReference type="GO" id="GO:0000727">
    <property type="term" value="P:double-strand break repair via break-induced replication"/>
    <property type="evidence" value="ECO:0007669"/>
    <property type="project" value="UniProtKB-UniRule"/>
</dbReference>
<dbReference type="GO" id="GO:0003677">
    <property type="term" value="F:DNA binding"/>
    <property type="evidence" value="ECO:0007669"/>
    <property type="project" value="UniProtKB-UniRule"/>
</dbReference>
<proteinExistence type="inferred from homology"/>
<keyword evidence="6 16" id="KW-0479">Metal-binding</keyword>